<dbReference type="PANTHER" id="PTHR30046:SF0">
    <property type="entry name" value="FLAGELLAR M-RING PROTEIN"/>
    <property type="match status" value="1"/>
</dbReference>
<keyword evidence="4" id="KW-1003">Cell membrane</keyword>
<dbReference type="Proteomes" id="UP000002216">
    <property type="component" value="Chromosome"/>
</dbReference>
<dbReference type="PIRSF" id="PIRSF004862">
    <property type="entry name" value="FliF"/>
    <property type="match status" value="1"/>
</dbReference>
<keyword evidence="5 11" id="KW-0812">Transmembrane</keyword>
<dbReference type="KEGG" id="dba:Dbac_3029"/>
<dbReference type="Pfam" id="PF01514">
    <property type="entry name" value="YscJ_FliF"/>
    <property type="match status" value="1"/>
</dbReference>
<dbReference type="InterPro" id="IPR013556">
    <property type="entry name" value="Flag_M-ring_C"/>
</dbReference>
<evidence type="ECO:0000256" key="1">
    <source>
        <dbReference type="ARBA" id="ARBA00004117"/>
    </source>
</evidence>
<dbReference type="PRINTS" id="PR01009">
    <property type="entry name" value="FLGMRINGFLIF"/>
</dbReference>
<dbReference type="RefSeq" id="WP_015775193.1">
    <property type="nucleotide sequence ID" value="NC_013173.1"/>
</dbReference>
<dbReference type="eggNOG" id="COG1766">
    <property type="taxonomic scope" value="Bacteria"/>
</dbReference>
<dbReference type="Pfam" id="PF08345">
    <property type="entry name" value="YscJ_FliF_C"/>
    <property type="match status" value="1"/>
</dbReference>
<name>C7LW68_DESBD</name>
<dbReference type="InterPro" id="IPR045851">
    <property type="entry name" value="AMP-bd_C_sf"/>
</dbReference>
<keyword evidence="8 9" id="KW-0975">Bacterial flagellum</keyword>
<feature type="region of interest" description="Disordered" evidence="10">
    <location>
        <begin position="289"/>
        <end position="336"/>
    </location>
</feature>
<dbReference type="GO" id="GO:0071973">
    <property type="term" value="P:bacterial-type flagellum-dependent cell motility"/>
    <property type="evidence" value="ECO:0007669"/>
    <property type="project" value="InterPro"/>
</dbReference>
<dbReference type="GO" id="GO:0003774">
    <property type="term" value="F:cytoskeletal motor activity"/>
    <property type="evidence" value="ECO:0007669"/>
    <property type="project" value="InterPro"/>
</dbReference>
<comment type="function">
    <text evidence="9">The M ring may be actively involved in energy transduction.</text>
</comment>
<evidence type="ECO:0000256" key="11">
    <source>
        <dbReference type="SAM" id="Phobius"/>
    </source>
</evidence>
<evidence type="ECO:0000256" key="6">
    <source>
        <dbReference type="ARBA" id="ARBA00022989"/>
    </source>
</evidence>
<evidence type="ECO:0000313" key="14">
    <source>
        <dbReference type="EMBL" id="ACU91104.1"/>
    </source>
</evidence>
<feature type="transmembrane region" description="Helical" evidence="11">
    <location>
        <begin position="25"/>
        <end position="45"/>
    </location>
</feature>
<evidence type="ECO:0000256" key="8">
    <source>
        <dbReference type="ARBA" id="ARBA00023143"/>
    </source>
</evidence>
<evidence type="ECO:0000256" key="10">
    <source>
        <dbReference type="SAM" id="MobiDB-lite"/>
    </source>
</evidence>
<feature type="domain" description="Flagellar M-ring C-terminal" evidence="13">
    <location>
        <begin position="254"/>
        <end position="414"/>
    </location>
</feature>
<evidence type="ECO:0000256" key="2">
    <source>
        <dbReference type="ARBA" id="ARBA00004651"/>
    </source>
</evidence>
<dbReference type="Gene3D" id="3.30.300.30">
    <property type="match status" value="1"/>
</dbReference>
<proteinExistence type="inferred from homology"/>
<evidence type="ECO:0000256" key="5">
    <source>
        <dbReference type="ARBA" id="ARBA00022692"/>
    </source>
</evidence>
<comment type="similarity">
    <text evidence="3 9">Belongs to the FliF family.</text>
</comment>
<keyword evidence="14" id="KW-0969">Cilium</keyword>
<dbReference type="AlphaFoldDB" id="C7LW68"/>
<comment type="subcellular location">
    <subcellularLocation>
        <location evidence="1 9">Bacterial flagellum basal body</location>
    </subcellularLocation>
    <subcellularLocation>
        <location evidence="2">Cell membrane</location>
        <topology evidence="2">Multi-pass membrane protein</topology>
    </subcellularLocation>
</comment>
<feature type="compositionally biased region" description="Polar residues" evidence="10">
    <location>
        <begin position="322"/>
        <end position="336"/>
    </location>
</feature>
<dbReference type="OrthoDB" id="9807026at2"/>
<keyword evidence="15" id="KW-1185">Reference proteome</keyword>
<evidence type="ECO:0000313" key="15">
    <source>
        <dbReference type="Proteomes" id="UP000002216"/>
    </source>
</evidence>
<organism evidence="14 15">
    <name type="scientific">Desulfomicrobium baculatum (strain DSM 4028 / VKM B-1378 / X)</name>
    <name type="common">Desulfovibrio baculatus</name>
    <dbReference type="NCBI Taxonomy" id="525897"/>
    <lineage>
        <taxon>Bacteria</taxon>
        <taxon>Pseudomonadati</taxon>
        <taxon>Thermodesulfobacteriota</taxon>
        <taxon>Desulfovibrionia</taxon>
        <taxon>Desulfovibrionales</taxon>
        <taxon>Desulfomicrobiaceae</taxon>
        <taxon>Desulfomicrobium</taxon>
    </lineage>
</organism>
<feature type="compositionally biased region" description="Basic and acidic residues" evidence="10">
    <location>
        <begin position="292"/>
        <end position="301"/>
    </location>
</feature>
<dbReference type="InterPro" id="IPR043427">
    <property type="entry name" value="YscJ/FliF"/>
</dbReference>
<protein>
    <recommendedName>
        <fullName evidence="9">Flagellar M-ring protein</fullName>
    </recommendedName>
</protein>
<reference evidence="14 15" key="1">
    <citation type="journal article" date="2009" name="Stand. Genomic Sci.">
        <title>Complete genome sequence of Desulfomicrobium baculatum type strain (X).</title>
        <authorList>
            <person name="Copeland A."/>
            <person name="Spring S."/>
            <person name="Goker M."/>
            <person name="Schneider S."/>
            <person name="Lapidus A."/>
            <person name="Del Rio T.G."/>
            <person name="Tice H."/>
            <person name="Cheng J.F."/>
            <person name="Chen F."/>
            <person name="Nolan M."/>
            <person name="Bruce D."/>
            <person name="Goodwin L."/>
            <person name="Pitluck S."/>
            <person name="Ivanova N."/>
            <person name="Mavrommatis K."/>
            <person name="Ovchinnikova G."/>
            <person name="Pati A."/>
            <person name="Chen A."/>
            <person name="Palaniappan K."/>
            <person name="Land M."/>
            <person name="Hauser L."/>
            <person name="Chang Y.J."/>
            <person name="Jeffries C.C."/>
            <person name="Meincke L."/>
            <person name="Sims D."/>
            <person name="Brettin T."/>
            <person name="Detter J.C."/>
            <person name="Han C."/>
            <person name="Chain P."/>
            <person name="Bristow J."/>
            <person name="Eisen J.A."/>
            <person name="Markowitz V."/>
            <person name="Hugenholtz P."/>
            <person name="Kyrpides N.C."/>
            <person name="Klenk H.P."/>
            <person name="Lucas S."/>
        </authorList>
    </citation>
    <scope>NUCLEOTIDE SEQUENCE [LARGE SCALE GENOMIC DNA]</scope>
    <source>
        <strain evidence="15">DSM 4028 / VKM B-1378 / X</strain>
    </source>
</reference>
<dbReference type="PANTHER" id="PTHR30046">
    <property type="entry name" value="FLAGELLAR M-RING PROTEIN"/>
    <property type="match status" value="1"/>
</dbReference>
<dbReference type="EMBL" id="CP001629">
    <property type="protein sequence ID" value="ACU91104.1"/>
    <property type="molecule type" value="Genomic_DNA"/>
</dbReference>
<dbReference type="GO" id="GO:0009431">
    <property type="term" value="C:bacterial-type flagellum basal body, MS ring"/>
    <property type="evidence" value="ECO:0007669"/>
    <property type="project" value="InterPro"/>
</dbReference>
<keyword evidence="14" id="KW-0966">Cell projection</keyword>
<keyword evidence="7 11" id="KW-0472">Membrane</keyword>
<dbReference type="STRING" id="525897.Dbac_3029"/>
<dbReference type="NCBIfam" id="TIGR00206">
    <property type="entry name" value="fliF"/>
    <property type="match status" value="1"/>
</dbReference>
<sequence>MPPFLQNTLAKATDFWTDKSLAQRILLGGLLVSLLIAFFVMIFWMNKVDYRVLYSQLYQDDAASVVSYLQKEKIPYQITDSGATIMVPGDMVYEARIKLAGEGSLHGQGIGFELFDENSIGQTNFVQGINYQRALQGELSRTISELSEVESARVHLVLPNKSLFVEEQAPPSAAIMLKLKGGRSLGAQQVQAIVNLVSTSVEGMSAEHITLADSRGKILYEPKTDTDIAGLSSTQLEYQTSMQRSLEQRIEQLLLPIVGPGRVIARVNADLDFDRTTIRKEIFDPKSAVVRSEVKNEEESKGSANVDGGTPDPNYQGENDRTASGTAQESVRTSSTTNFDINKEEQQIIAQVGSIKRLSVAVLVDGKYIQQQDGTYAFEPLNAEQMEQIRQLSQRAVGFDDARGDAIEVSSISFGEPVGAEQAPLLDVASRYFQLLGKPLLNTLIILLFLLFVARPVVLALIRPKVDKPTVQTADQLGAAQELMALTEGLNEEDMAAVDAVKRIENAKHLAQQLVEQNMDQAVMIMRQWMTQGQGEA</sequence>
<keyword evidence="6 11" id="KW-1133">Transmembrane helix</keyword>
<feature type="transmembrane region" description="Helical" evidence="11">
    <location>
        <begin position="440"/>
        <end position="462"/>
    </location>
</feature>
<dbReference type="HOGENOM" id="CLU_028108_4_1_7"/>
<evidence type="ECO:0000256" key="7">
    <source>
        <dbReference type="ARBA" id="ARBA00023136"/>
    </source>
</evidence>
<accession>C7LW68</accession>
<evidence type="ECO:0000259" key="12">
    <source>
        <dbReference type="Pfam" id="PF01514"/>
    </source>
</evidence>
<gene>
    <name evidence="14" type="ordered locus">Dbac_3029</name>
</gene>
<evidence type="ECO:0000256" key="3">
    <source>
        <dbReference type="ARBA" id="ARBA00007971"/>
    </source>
</evidence>
<evidence type="ECO:0000259" key="13">
    <source>
        <dbReference type="Pfam" id="PF08345"/>
    </source>
</evidence>
<dbReference type="InterPro" id="IPR000067">
    <property type="entry name" value="FlgMring_FliF"/>
</dbReference>
<keyword evidence="14" id="KW-0282">Flagellum</keyword>
<evidence type="ECO:0000256" key="9">
    <source>
        <dbReference type="PIRNR" id="PIRNR004862"/>
    </source>
</evidence>
<feature type="domain" description="Flagellar M-ring N-terminal" evidence="12">
    <location>
        <begin position="46"/>
        <end position="220"/>
    </location>
</feature>
<dbReference type="GO" id="GO:0005886">
    <property type="term" value="C:plasma membrane"/>
    <property type="evidence" value="ECO:0007669"/>
    <property type="project" value="UniProtKB-SubCell"/>
</dbReference>
<dbReference type="InterPro" id="IPR006182">
    <property type="entry name" value="FliF_N_dom"/>
</dbReference>
<evidence type="ECO:0000256" key="4">
    <source>
        <dbReference type="ARBA" id="ARBA00022475"/>
    </source>
</evidence>